<comment type="caution">
    <text evidence="1">The sequence shown here is derived from an EMBL/GenBank/DDBJ whole genome shotgun (WGS) entry which is preliminary data.</text>
</comment>
<organism evidence="1 2">
    <name type="scientific">Helicobacter ibis</name>
    <dbReference type="NCBI Taxonomy" id="2962633"/>
    <lineage>
        <taxon>Bacteria</taxon>
        <taxon>Pseudomonadati</taxon>
        <taxon>Campylobacterota</taxon>
        <taxon>Epsilonproteobacteria</taxon>
        <taxon>Campylobacterales</taxon>
        <taxon>Helicobacteraceae</taxon>
        <taxon>Helicobacter</taxon>
    </lineage>
</organism>
<keyword evidence="2" id="KW-1185">Reference proteome</keyword>
<dbReference type="Gene3D" id="3.40.50.2000">
    <property type="entry name" value="Glycogen Phosphorylase B"/>
    <property type="match status" value="1"/>
</dbReference>
<reference evidence="1 2" key="1">
    <citation type="submission" date="2023-01" db="EMBL/GenBank/DDBJ databases">
        <title>Description of Helicobacter ibis sp. nov. isolated from faecal droppings of black-faced ibis (Theristicus melanopis).</title>
        <authorList>
            <person name="Lopez-Cantillo M."/>
            <person name="Vidal-Veuthey B."/>
            <person name="Mella A."/>
            <person name="De La Haba R."/>
            <person name="Collado L."/>
        </authorList>
    </citation>
    <scope>NUCLEOTIDE SEQUENCE [LARGE SCALE GENOMIC DNA]</scope>
    <source>
        <strain evidence="1 2">A82</strain>
    </source>
</reference>
<evidence type="ECO:0000313" key="1">
    <source>
        <dbReference type="EMBL" id="MDA3969431.1"/>
    </source>
</evidence>
<gene>
    <name evidence="1" type="ORF">PF021_07080</name>
</gene>
<dbReference type="EMBL" id="JAQHXR010000004">
    <property type="protein sequence ID" value="MDA3969431.1"/>
    <property type="molecule type" value="Genomic_DNA"/>
</dbReference>
<proteinExistence type="predicted"/>
<sequence>MRILCITDKQINEHETALKGIFEHHILEYCECYMVYFTKDSKVAISVDNKLIFPYSTKHRNFVKTLLRLNYNLNDFDFIIVRNFYSIAKQILPFSQKIVFWETFPHDYRRIYEAKRDKKAILRKSIEYKIKYYLHTKILEKCLAYMGSTPHFKDMFYSHLTIPTSYIPNGIDFSLCNLELIKKNISQINTPLKLLYIGSIDKNRQMLEIIDAINEVNSDFVLDIFSSSENSEMDKIKEITKQNNKIRLRDSVPFNEIFNIIPNYDIGLGIIPNTPLYSVASPIKVMEYASNGVIPLINDLPEYIRLFDENSAFFTKFDKTHITSTIESIIKTDKNKLIEKKQNLLKLAQAKLDYKNIAKDIYNFLLTL</sequence>
<name>A0ABT4VHB4_9HELI</name>
<dbReference type="RefSeq" id="WP_271021789.1">
    <property type="nucleotide sequence ID" value="NZ_JAQHXR010000004.1"/>
</dbReference>
<dbReference type="Proteomes" id="UP001210261">
    <property type="component" value="Unassembled WGS sequence"/>
</dbReference>
<dbReference type="SUPFAM" id="SSF53756">
    <property type="entry name" value="UDP-Glycosyltransferase/glycogen phosphorylase"/>
    <property type="match status" value="1"/>
</dbReference>
<protein>
    <recommendedName>
        <fullName evidence="3">Glycosyl transferase family 1 domain-containing protein</fullName>
    </recommendedName>
</protein>
<evidence type="ECO:0000313" key="2">
    <source>
        <dbReference type="Proteomes" id="UP001210261"/>
    </source>
</evidence>
<accession>A0ABT4VHB4</accession>
<evidence type="ECO:0008006" key="3">
    <source>
        <dbReference type="Google" id="ProtNLM"/>
    </source>
</evidence>